<evidence type="ECO:0000256" key="1">
    <source>
        <dbReference type="SAM" id="Phobius"/>
    </source>
</evidence>
<name>A0A0F8Z4B0_9ZZZZ</name>
<organism evidence="2">
    <name type="scientific">marine sediment metagenome</name>
    <dbReference type="NCBI Taxonomy" id="412755"/>
    <lineage>
        <taxon>unclassified sequences</taxon>
        <taxon>metagenomes</taxon>
        <taxon>ecological metagenomes</taxon>
    </lineage>
</organism>
<protein>
    <submittedName>
        <fullName evidence="2">Uncharacterized protein</fullName>
    </submittedName>
</protein>
<comment type="caution">
    <text evidence="2">The sequence shown here is derived from an EMBL/GenBank/DDBJ whole genome shotgun (WGS) entry which is preliminary data.</text>
</comment>
<proteinExistence type="predicted"/>
<keyword evidence="1" id="KW-0472">Membrane</keyword>
<evidence type="ECO:0000313" key="2">
    <source>
        <dbReference type="EMBL" id="KKK88612.1"/>
    </source>
</evidence>
<feature type="transmembrane region" description="Helical" evidence="1">
    <location>
        <begin position="81"/>
        <end position="103"/>
    </location>
</feature>
<reference evidence="2" key="1">
    <citation type="journal article" date="2015" name="Nature">
        <title>Complex archaea that bridge the gap between prokaryotes and eukaryotes.</title>
        <authorList>
            <person name="Spang A."/>
            <person name="Saw J.H."/>
            <person name="Jorgensen S.L."/>
            <person name="Zaremba-Niedzwiedzka K."/>
            <person name="Martijn J."/>
            <person name="Lind A.E."/>
            <person name="van Eijk R."/>
            <person name="Schleper C."/>
            <person name="Guy L."/>
            <person name="Ettema T.J."/>
        </authorList>
    </citation>
    <scope>NUCLEOTIDE SEQUENCE</scope>
</reference>
<feature type="non-terminal residue" evidence="2">
    <location>
        <position position="105"/>
    </location>
</feature>
<keyword evidence="1" id="KW-0812">Transmembrane</keyword>
<accession>A0A0F8Z4B0</accession>
<dbReference type="AlphaFoldDB" id="A0A0F8Z4B0"/>
<keyword evidence="1" id="KW-1133">Transmembrane helix</keyword>
<gene>
    <name evidence="2" type="ORF">LCGC14_2741410</name>
</gene>
<dbReference type="EMBL" id="LAZR01049874">
    <property type="protein sequence ID" value="KKK88612.1"/>
    <property type="molecule type" value="Genomic_DNA"/>
</dbReference>
<sequence length="105" mass="12095">MYRTQSTKVLSSFGQNQNNTIIYEINYIKLVIADWNIADKIDLVKSIFFVDKTTGLIVHDRQYNRTVDGYTPPPAFPNTEIVAFSETWVILIELTILSLVILIDR</sequence>